<dbReference type="Pfam" id="PF18962">
    <property type="entry name" value="Por_Secre_tail"/>
    <property type="match status" value="1"/>
</dbReference>
<dbReference type="Gene3D" id="2.60.40.10">
    <property type="entry name" value="Immunoglobulins"/>
    <property type="match status" value="2"/>
</dbReference>
<keyword evidence="6" id="KW-1185">Reference proteome</keyword>
<dbReference type="EMBL" id="CP116221">
    <property type="protein sequence ID" value="WCO02632.1"/>
    <property type="molecule type" value="Genomic_DNA"/>
</dbReference>
<dbReference type="InterPro" id="IPR050713">
    <property type="entry name" value="RTP_Phos/Ushers"/>
</dbReference>
<dbReference type="InterPro" id="IPR013783">
    <property type="entry name" value="Ig-like_fold"/>
</dbReference>
<dbReference type="InterPro" id="IPR055015">
    <property type="entry name" value="GCX_COOH"/>
</dbReference>
<feature type="signal peptide" evidence="3">
    <location>
        <begin position="1"/>
        <end position="21"/>
    </location>
</feature>
<dbReference type="InterPro" id="IPR028974">
    <property type="entry name" value="TSP_type-3_rpt"/>
</dbReference>
<evidence type="ECO:0000313" key="5">
    <source>
        <dbReference type="EMBL" id="WCO02632.1"/>
    </source>
</evidence>
<dbReference type="Pfam" id="PF02412">
    <property type="entry name" value="TSP_3"/>
    <property type="match status" value="1"/>
</dbReference>
<feature type="domain" description="Fibronectin type-III" evidence="4">
    <location>
        <begin position="180"/>
        <end position="270"/>
    </location>
</feature>
<feature type="domain" description="Fibronectin type-III" evidence="4">
    <location>
        <begin position="276"/>
        <end position="364"/>
    </location>
</feature>
<dbReference type="PROSITE" id="PS50853">
    <property type="entry name" value="FN3"/>
    <property type="match status" value="2"/>
</dbReference>
<sequence length="545" mass="60242">MKHVQKLLFALILLISNYAIAQSVTVYSMQYDNGTIIPLGGIIEIESGQNSRIQFAVNVDNPNGFEGTLKIYTKETGSSNPIQRGGTETIFSGTTFFVSSRDITLYASDFNPTGGKLYAEFMTSGGSKHTSGYYNIEVYTDENTDSDGDGVPDNQDNCPNEAGPASNGGCPVPDPCLLDPPTNRIISNITINSASLNWDPVSSNNGYTLLYNVSNSNNTPTIVSLSSGATNYNISNLQDNTSYFYRIRTKCSNGEYGNWSATETFSTLEEVCNLNPPTTLTSSNIYYNSAEISWTDVSGNNGYHSQYKQSSSNNWNDASNNLDTTFTLNNLQDETTYEWRVRTRCDNDVYGIWSSIASFTTPEECLENLNIIIIIDGGNTILNEVSNNITSYSRIENNANVTYSAGNKILLKATYRGNQSFSFHAKAGSNFLAKIEGCTNEPLNRMHQNENYNKKEIDKTKLLVDIKIIKAYPNPTKSKITIASLEPMNQLVVSNHIGRTYIDASIDNKNALKTTLNLENLPSGMYFLRITLKTGKIITKQIVKK</sequence>
<dbReference type="SUPFAM" id="SSF49265">
    <property type="entry name" value="Fibronectin type III"/>
    <property type="match status" value="1"/>
</dbReference>
<dbReference type="SMART" id="SM00060">
    <property type="entry name" value="FN3"/>
    <property type="match status" value="2"/>
</dbReference>
<dbReference type="CDD" id="cd00063">
    <property type="entry name" value="FN3"/>
    <property type="match status" value="2"/>
</dbReference>
<name>A0ABY7S001_9FLAO</name>
<dbReference type="Pfam" id="PF00041">
    <property type="entry name" value="fn3"/>
    <property type="match status" value="2"/>
</dbReference>
<evidence type="ECO:0000256" key="3">
    <source>
        <dbReference type="SAM" id="SignalP"/>
    </source>
</evidence>
<evidence type="ECO:0000259" key="4">
    <source>
        <dbReference type="PROSITE" id="PS50853"/>
    </source>
</evidence>
<reference evidence="5 6" key="1">
    <citation type="submission" date="2023-01" db="EMBL/GenBank/DDBJ databases">
        <title>Psychroserpens ponticola sp. nov., isolated from seawater.</title>
        <authorList>
            <person name="Kristyanto S."/>
            <person name="Jung J."/>
            <person name="Kim J.M."/>
            <person name="Jeon C.O."/>
        </authorList>
    </citation>
    <scope>NUCLEOTIDE SEQUENCE [LARGE SCALE GENOMIC DNA]</scope>
    <source>
        <strain evidence="5 6">MSW6</strain>
    </source>
</reference>
<gene>
    <name evidence="5" type="ORF">MUN68_003845</name>
</gene>
<dbReference type="NCBIfam" id="NF045639">
    <property type="entry name" value="GCX_COOH"/>
    <property type="match status" value="1"/>
</dbReference>
<dbReference type="InterPro" id="IPR026444">
    <property type="entry name" value="Secre_tail"/>
</dbReference>
<dbReference type="Proteomes" id="UP001202717">
    <property type="component" value="Chromosome"/>
</dbReference>
<organism evidence="5 6">
    <name type="scientific">Psychroserpens ponticola</name>
    <dbReference type="NCBI Taxonomy" id="2932268"/>
    <lineage>
        <taxon>Bacteria</taxon>
        <taxon>Pseudomonadati</taxon>
        <taxon>Bacteroidota</taxon>
        <taxon>Flavobacteriia</taxon>
        <taxon>Flavobacteriales</taxon>
        <taxon>Flavobacteriaceae</taxon>
        <taxon>Psychroserpens</taxon>
    </lineage>
</organism>
<evidence type="ECO:0000313" key="6">
    <source>
        <dbReference type="Proteomes" id="UP001202717"/>
    </source>
</evidence>
<protein>
    <submittedName>
        <fullName evidence="5">Fibronectin type III domain-containing protein</fullName>
    </submittedName>
</protein>
<evidence type="ECO:0000256" key="2">
    <source>
        <dbReference type="SAM" id="MobiDB-lite"/>
    </source>
</evidence>
<dbReference type="SUPFAM" id="SSF103647">
    <property type="entry name" value="TSP type-3 repeat"/>
    <property type="match status" value="1"/>
</dbReference>
<dbReference type="NCBIfam" id="TIGR04183">
    <property type="entry name" value="Por_Secre_tail"/>
    <property type="match status" value="1"/>
</dbReference>
<dbReference type="PANTHER" id="PTHR46957">
    <property type="entry name" value="CYTOKINE RECEPTOR"/>
    <property type="match status" value="1"/>
</dbReference>
<dbReference type="InterPro" id="IPR003367">
    <property type="entry name" value="Thrombospondin_3-like_rpt"/>
</dbReference>
<dbReference type="PANTHER" id="PTHR46957:SF3">
    <property type="entry name" value="CYTOKINE RECEPTOR"/>
    <property type="match status" value="1"/>
</dbReference>
<proteinExistence type="predicted"/>
<feature type="chain" id="PRO_5046055019" evidence="3">
    <location>
        <begin position="22"/>
        <end position="545"/>
    </location>
</feature>
<dbReference type="RefSeq" id="WP_249995399.1">
    <property type="nucleotide sequence ID" value="NZ_CP116221.1"/>
</dbReference>
<dbReference type="InterPro" id="IPR003961">
    <property type="entry name" value="FN3_dom"/>
</dbReference>
<dbReference type="InterPro" id="IPR036116">
    <property type="entry name" value="FN3_sf"/>
</dbReference>
<evidence type="ECO:0000256" key="1">
    <source>
        <dbReference type="ARBA" id="ARBA00022729"/>
    </source>
</evidence>
<feature type="region of interest" description="Disordered" evidence="2">
    <location>
        <begin position="142"/>
        <end position="166"/>
    </location>
</feature>
<accession>A0ABY7S001</accession>
<keyword evidence="1 3" id="KW-0732">Signal</keyword>